<keyword evidence="2" id="KW-1185">Reference proteome</keyword>
<accession>A0AAD9GK85</accession>
<name>A0AAD9GK85_BABDI</name>
<organism evidence="1 2">
    <name type="scientific">Babesia divergens</name>
    <dbReference type="NCBI Taxonomy" id="32595"/>
    <lineage>
        <taxon>Eukaryota</taxon>
        <taxon>Sar</taxon>
        <taxon>Alveolata</taxon>
        <taxon>Apicomplexa</taxon>
        <taxon>Aconoidasida</taxon>
        <taxon>Piroplasmida</taxon>
        <taxon>Babesiidae</taxon>
        <taxon>Babesia</taxon>
    </lineage>
</organism>
<evidence type="ECO:0000313" key="2">
    <source>
        <dbReference type="Proteomes" id="UP001195914"/>
    </source>
</evidence>
<protein>
    <submittedName>
        <fullName evidence="1">Uncharacterized protein</fullName>
    </submittedName>
</protein>
<comment type="caution">
    <text evidence="1">The sequence shown here is derived from an EMBL/GenBank/DDBJ whole genome shotgun (WGS) entry which is preliminary data.</text>
</comment>
<evidence type="ECO:0000313" key="1">
    <source>
        <dbReference type="EMBL" id="KAK1939793.1"/>
    </source>
</evidence>
<proteinExistence type="predicted"/>
<dbReference type="EMBL" id="JAHBMH010000007">
    <property type="protein sequence ID" value="KAK1939793.1"/>
    <property type="molecule type" value="Genomic_DNA"/>
</dbReference>
<reference evidence="1" key="1">
    <citation type="journal article" date="2014" name="Nucleic Acids Res.">
        <title>The evolutionary dynamics of variant antigen genes in Babesia reveal a history of genomic innovation underlying host-parasite interaction.</title>
        <authorList>
            <person name="Jackson A.P."/>
            <person name="Otto T.D."/>
            <person name="Darby A."/>
            <person name="Ramaprasad A."/>
            <person name="Xia D."/>
            <person name="Echaide I.E."/>
            <person name="Farber M."/>
            <person name="Gahlot S."/>
            <person name="Gamble J."/>
            <person name="Gupta D."/>
            <person name="Gupta Y."/>
            <person name="Jackson L."/>
            <person name="Malandrin L."/>
            <person name="Malas T.B."/>
            <person name="Moussa E."/>
            <person name="Nair M."/>
            <person name="Reid A.J."/>
            <person name="Sanders M."/>
            <person name="Sharma J."/>
            <person name="Tracey A."/>
            <person name="Quail M.A."/>
            <person name="Weir W."/>
            <person name="Wastling J.M."/>
            <person name="Hall N."/>
            <person name="Willadsen P."/>
            <person name="Lingelbach K."/>
            <person name="Shiels B."/>
            <person name="Tait A."/>
            <person name="Berriman M."/>
            <person name="Allred D.R."/>
            <person name="Pain A."/>
        </authorList>
    </citation>
    <scope>NUCLEOTIDE SEQUENCE</scope>
    <source>
        <strain evidence="1">1802A</strain>
    </source>
</reference>
<gene>
    <name evidence="1" type="ORF">X943_003366</name>
</gene>
<reference evidence="1" key="2">
    <citation type="submission" date="2021-05" db="EMBL/GenBank/DDBJ databases">
        <authorList>
            <person name="Pain A."/>
        </authorList>
    </citation>
    <scope>NUCLEOTIDE SEQUENCE</scope>
    <source>
        <strain evidence="1">1802A</strain>
    </source>
</reference>
<dbReference type="Proteomes" id="UP001195914">
    <property type="component" value="Unassembled WGS sequence"/>
</dbReference>
<dbReference type="AlphaFoldDB" id="A0AAD9GK85"/>
<sequence>MAMPHYAIASALFNDAGLNIDAITAFLISMKRGKYLSKHVEHSGHISVEECHTNHETVHCDIKEDDDDDRQSIMGKNQSKTPTAYSDWDKTITTSSILGLEKPDKDVYVWSKLNGNSANTESNIIIGAETNHLGMVSDDINMCDVMDNGRHSDSSNSYSDVKPRSSNTFTRNKRYDETYRWGICKPVPCHDCIHGRGRGAHNHMNPFSILFKYLEQKRNEIKSYFRYYI</sequence>